<feature type="region of interest" description="Disordered" evidence="1">
    <location>
        <begin position="2255"/>
        <end position="2308"/>
    </location>
</feature>
<feature type="region of interest" description="Disordered" evidence="1">
    <location>
        <begin position="2684"/>
        <end position="2800"/>
    </location>
</feature>
<name>A0A7M5X5V1_9CNID</name>
<dbReference type="InterPro" id="IPR025157">
    <property type="entry name" value="Hemagglutinin_rpt"/>
</dbReference>
<feature type="compositionally biased region" description="Low complexity" evidence="1">
    <location>
        <begin position="2257"/>
        <end position="2270"/>
    </location>
</feature>
<evidence type="ECO:0000313" key="3">
    <source>
        <dbReference type="Proteomes" id="UP000594262"/>
    </source>
</evidence>
<dbReference type="OrthoDB" id="5974475at2759"/>
<feature type="compositionally biased region" description="Polar residues" evidence="1">
    <location>
        <begin position="2533"/>
        <end position="2545"/>
    </location>
</feature>
<dbReference type="EnsemblMetazoa" id="CLYHEMT018280.1">
    <property type="protein sequence ID" value="CLYHEMP018280.1"/>
    <property type="gene ID" value="CLYHEMG018280"/>
</dbReference>
<evidence type="ECO:0000313" key="2">
    <source>
        <dbReference type="EnsemblMetazoa" id="CLYHEMP018280.1"/>
    </source>
</evidence>
<evidence type="ECO:0000256" key="1">
    <source>
        <dbReference type="SAM" id="MobiDB-lite"/>
    </source>
</evidence>
<feature type="region of interest" description="Disordered" evidence="1">
    <location>
        <begin position="824"/>
        <end position="844"/>
    </location>
</feature>
<feature type="compositionally biased region" description="Basic and acidic residues" evidence="1">
    <location>
        <begin position="2446"/>
        <end position="2471"/>
    </location>
</feature>
<keyword evidence="3" id="KW-1185">Reference proteome</keyword>
<feature type="region of interest" description="Disordered" evidence="1">
    <location>
        <begin position="2323"/>
        <end position="2590"/>
    </location>
</feature>
<feature type="compositionally biased region" description="Basic and acidic residues" evidence="1">
    <location>
        <begin position="2768"/>
        <end position="2780"/>
    </location>
</feature>
<feature type="compositionally biased region" description="Basic and acidic residues" evidence="1">
    <location>
        <begin position="2492"/>
        <end position="2504"/>
    </location>
</feature>
<feature type="compositionally biased region" description="Basic and acidic residues" evidence="1">
    <location>
        <begin position="2684"/>
        <end position="2701"/>
    </location>
</feature>
<dbReference type="Pfam" id="PF13332">
    <property type="entry name" value="Fil_haemagg_2"/>
    <property type="match status" value="3"/>
</dbReference>
<feature type="compositionally biased region" description="Basic and acidic residues" evidence="1">
    <location>
        <begin position="2354"/>
        <end position="2378"/>
    </location>
</feature>
<dbReference type="Proteomes" id="UP000594262">
    <property type="component" value="Unplaced"/>
</dbReference>
<organism evidence="2 3">
    <name type="scientific">Clytia hemisphaerica</name>
    <dbReference type="NCBI Taxonomy" id="252671"/>
    <lineage>
        <taxon>Eukaryota</taxon>
        <taxon>Metazoa</taxon>
        <taxon>Cnidaria</taxon>
        <taxon>Hydrozoa</taxon>
        <taxon>Hydroidolina</taxon>
        <taxon>Leptothecata</taxon>
        <taxon>Obeliida</taxon>
        <taxon>Clytiidae</taxon>
        <taxon>Clytia</taxon>
    </lineage>
</organism>
<feature type="compositionally biased region" description="Polar residues" evidence="1">
    <location>
        <begin position="2395"/>
        <end position="2407"/>
    </location>
</feature>
<feature type="compositionally biased region" description="Basic and acidic residues" evidence="1">
    <location>
        <begin position="2630"/>
        <end position="2642"/>
    </location>
</feature>
<sequence length="2894" mass="315085">MDHLEVIINTCSPDENATLKFDKDNQYVIVCVPHTNHEHSIEIKNEFLGWKVRLSHRRTGYGKPYLLHLENTKQRDRIKISMVVQSDDLSIRTNLLESTFTSLTKFTLTAPNITTYKSQIDKTQDGVNLDLVSTGTLRISAHPLAVRNVSLTVLSLSEDEKESISTCSNDIFIDAGALVKCNFIETNIFNTAGHVFINGTLTTGYFGEELNVKIKSSDLHIGIDAIVGHNSVENQSKRSINDHKHWLKTKVLNLDIHDGGLTNFGSLIATDCIKLNANGLSLCSDSKRDTAHRGLDGFIGIKKDQGFIDNAIKPKKKGTSSFNDDRMIQAVHNSNCQNFLSIVQEGVDPNILVDGRRVSDEVKIQQKNVGFSDQENLEIIRTGLHLNDWKHGMIKAPIIECTVTGDIEDCSQIQGSDIRFNVGGCVIITIPWTWISKDISGQIRGDLIFNDNAIIGCFKDLQVLGNVVISNTSTLYIQRGGRLYSAKTLVNSNEIICEGDLQLDVVNMKQTDEGLIINKGDLLVNVREQQEQTDEELIINKGDLLKGDWFGNILVHNHFFLQLQKKVVVDAHIICKECTVQFFGEESQLEINGTWIADVGVLNLEADEHASDGEIPNLVLVGQLFAKGIEGMTASIETEPGALCLLTESLDPAVNEINIDVKWLKIKSDSVISCTGAPENYKMSNTVNVNCQEELSIFGELRIAGINHSNIHTQSLKNSGQVLIENDALNTDRKTKTKPLMLKIKCEQQITNTGLIKCQGSINIECDNILNKNGIIDATPDLMLKLLTLDTTALEGTLLVDGRLNVESASEDKLFFSAIGGSTRSKQNEEDFNNNIDPESDSKSRRKHFAITNGDISDGVYWLPQMFFVSCPKGHFALCTSMQRTRPTHDQDSDVEVCLFEIYDHLQVNKPSLFGKIIIEMHQSAVQEKNTSTIQINDITRADSLMVSSNQNEESLKPTLHFDGSSDEVTIKAVFIDKSIQEVHYNMQGVLKCDEMFLYCDLAIIESNVECVELIDGTSIEVRGKLKCGTPDESSVDSEGAKIYAKQSFMLDGNFQCYGRVMVEAEEIFDQKNTGRIEILDYLELTTSENGSILLEGLIVGTKETSKDTSLDIAAKTIKISGNIADLSSLKLSSENDLILAKESRIQSCQSVDINGEWITVAGYIADFQTIQMTPWGLLNSGRIESTLPDSTVNCSSHLALVNSGSCQSEVGMLEAPFLLSLPGKEINNVNEINNCQLVGRSSIQLESITCFLGGSALKSERLIKNHSVLLFKFLSFVSSTPDSKSLEAWTKAADSLRQIQSDYKDRNNREDGLFALLKSLLTGSSNTSIDLRLAEMYNMVNIFVGDILQNGIESFDVPRLVFIITSESERYTRVNILKEKLLAIPEKARKLRQEMKKRGIKSYQSIMSRFGFNEVKRSNATEGIAESGMYSFGEGAMVTDYQFIAMFDELFCDEGFVSAGDVMVSSKEILMSKRQKNVIAMRLFADQSISAGDIDADTVLIKSGNKAKLTGKVKAKDALIDAEGDIDMRYKKKGKWTKTANHEFKKLSIKTKKINQANDLLATEGIYQDLKISDQLNLAVSDQDIVLSRCNIEQSFQLNLQAKSVKIDKSNVNYAKGLAIESENQMSVKESSIGSSEASTVLKTKTGDMRLDSSSVEAKKNVAVVAKEGSIQMTGGSVSGDKGVLVKAKKDVKIDPIETKHDSSSSKSGFFTSKASSTSYSTVEKAHIKSKDGNIGVVAEEGEINMTATELDAGQDINMYAKKDVVVSDKVTTRTETHVKKTWFTTRRRTTTKQESHKSRIKARGNLFVKSDKGSIIGIGTDYKVGGDMYLHAAEDVTLRDRILNSSKESSSSGISLSLDKGLSFGSEETRSTRQTLAENRADINGNLIVSAKNFNVQNAMGIDAENMSIDAQNVNFEGADLHNTSYMNKWSFGINLNQLDLTGGESRSKEKNVVNQNINIRGKTHLENVENVNLIASNLNTTDISGQVKNLNVISKQSEIDAQSSSFNFGCAIVDGVPVPNKFGMSNTSDTGKFVEQTSGIHCNNSIKDLKVDNLKLKGSSITSNGDVGNFAKNIISEKIKSYRSQTSFGFSIGASKQGTEFGMQGSQRYMEMEHQGTIASATRNVDNTIKAQVNTDIEKHAKITKEHESAMGFRLKVEKDGVGAGIQTNKTSIGFMASKKEVGIDVKHGDKGISVSGGKSGASGSIQDGDKTFGGGISKKNVNMNIQTKSCSLNATAGKKGVSGSVESNGIAISGSSSKGSKSFSGKVGELETGFTREKNEKTGKKMTHGSAKYKDIGVSGSTSKGHKAINFQAKDLKTGVSSTKDKETGQRTTSANFNKGDFGINASNSKDSKSFAVEKGDLKAGMSSKKDNKTGQRTTSANINKGDLAITASNSKDSKSLNVQKGDFKTGVSSKKDKETGQRTTSANINKGDLAITASNSKDSKSLDVQKGDFKTGVSSKKDKETGQRTTSANINKGDLAITASNSKDSKSLDVQKGDFKTGVSSNKDKETGQRTTSANINKGDLAITASNSKDSKSLNVQKGDFKTGVSSNKDKETGQRTTSANINKGDLAITASNSKDSKSLDVQKGDFKNWCFSKKDKETGQRTTSANINKGDLAITASNSKDSKSLDVQKGDFKTGVSSNKDKETGQRTTSANINKGDLSITASDSKDLKSLDVKKKDFKSGVSSNKDKETGQRTTSASINKGDMIITASNSKDSRSLDVQKGDFKTGVSSKKDKETGQRTTSASINKGDLAITASNSKDSKSLNVEKGDFKTGVSSNKDKETGQRTTSANINKADLAITASDSKDLKSLDVKKGDFKSGVSSNKDKETGQRTTTGNINKGDLAITASNSKDSKSLDVEKGDFKAGVFSNKDKETGQRTTSANIN</sequence>
<feature type="compositionally biased region" description="Basic and acidic residues" evidence="1">
    <location>
        <begin position="2722"/>
        <end position="2747"/>
    </location>
</feature>
<feature type="compositionally biased region" description="Basic and acidic residues" evidence="1">
    <location>
        <begin position="2278"/>
        <end position="2287"/>
    </location>
</feature>
<feature type="compositionally biased region" description="Basic and acidic residues" evidence="1">
    <location>
        <begin position="2860"/>
        <end position="2872"/>
    </location>
</feature>
<accession>A0A7M5X5V1</accession>
<feature type="region of interest" description="Disordered" evidence="1">
    <location>
        <begin position="2603"/>
        <end position="2669"/>
    </location>
</feature>
<protein>
    <submittedName>
        <fullName evidence="2">Uncharacterized protein</fullName>
    </submittedName>
</protein>
<reference evidence="2" key="1">
    <citation type="submission" date="2021-01" db="UniProtKB">
        <authorList>
            <consortium name="EnsemblMetazoa"/>
        </authorList>
    </citation>
    <scope>IDENTIFICATION</scope>
</reference>
<proteinExistence type="predicted"/>
<dbReference type="GO" id="GO:0003824">
    <property type="term" value="F:catalytic activity"/>
    <property type="evidence" value="ECO:0007669"/>
    <property type="project" value="UniProtKB-ARBA"/>
</dbReference>
<feature type="region of interest" description="Disordered" evidence="1">
    <location>
        <begin position="2820"/>
        <end position="2894"/>
    </location>
</feature>